<evidence type="ECO:0000313" key="2">
    <source>
        <dbReference type="Proteomes" id="UP000800035"/>
    </source>
</evidence>
<protein>
    <submittedName>
        <fullName evidence="1">Uncharacterized protein</fullName>
    </submittedName>
</protein>
<reference evidence="1" key="1">
    <citation type="journal article" date="2020" name="Stud. Mycol.">
        <title>101 Dothideomycetes genomes: a test case for predicting lifestyles and emergence of pathogens.</title>
        <authorList>
            <person name="Haridas S."/>
            <person name="Albert R."/>
            <person name="Binder M."/>
            <person name="Bloem J."/>
            <person name="Labutti K."/>
            <person name="Salamov A."/>
            <person name="Andreopoulos B."/>
            <person name="Baker S."/>
            <person name="Barry K."/>
            <person name="Bills G."/>
            <person name="Bluhm B."/>
            <person name="Cannon C."/>
            <person name="Castanera R."/>
            <person name="Culley D."/>
            <person name="Daum C."/>
            <person name="Ezra D."/>
            <person name="Gonzalez J."/>
            <person name="Henrissat B."/>
            <person name="Kuo A."/>
            <person name="Liang C."/>
            <person name="Lipzen A."/>
            <person name="Lutzoni F."/>
            <person name="Magnuson J."/>
            <person name="Mondo S."/>
            <person name="Nolan M."/>
            <person name="Ohm R."/>
            <person name="Pangilinan J."/>
            <person name="Park H.-J."/>
            <person name="Ramirez L."/>
            <person name="Alfaro M."/>
            <person name="Sun H."/>
            <person name="Tritt A."/>
            <person name="Yoshinaga Y."/>
            <person name="Zwiers L.-H."/>
            <person name="Turgeon B."/>
            <person name="Goodwin S."/>
            <person name="Spatafora J."/>
            <person name="Crous P."/>
            <person name="Grigoriev I."/>
        </authorList>
    </citation>
    <scope>NUCLEOTIDE SEQUENCE</scope>
    <source>
        <strain evidence="1">CBS 675.92</strain>
    </source>
</reference>
<keyword evidence="2" id="KW-1185">Reference proteome</keyword>
<accession>A0A6A5TDG8</accession>
<dbReference type="EMBL" id="ML977026">
    <property type="protein sequence ID" value="KAF1950348.1"/>
    <property type="molecule type" value="Genomic_DNA"/>
</dbReference>
<proteinExistence type="predicted"/>
<sequence>MISGFSRIRNRFDQNDKRLLIGWLSIPSLHVAAHHCAIFTQNGWQASLPVTPHCSEGVGWLAKASEPVFLESRSEYVRNGSSMSRFFHPVPRPNFLRDHDPVPRPDPRALLVSFWKLMLAVPNHTIDHADGDGTAGAGRLIPEGLYVAPTSEKSRIRGEIG</sequence>
<dbReference type="AlphaFoldDB" id="A0A6A5TDG8"/>
<name>A0A6A5TDG8_9PLEO</name>
<organism evidence="1 2">
    <name type="scientific">Byssothecium circinans</name>
    <dbReference type="NCBI Taxonomy" id="147558"/>
    <lineage>
        <taxon>Eukaryota</taxon>
        <taxon>Fungi</taxon>
        <taxon>Dikarya</taxon>
        <taxon>Ascomycota</taxon>
        <taxon>Pezizomycotina</taxon>
        <taxon>Dothideomycetes</taxon>
        <taxon>Pleosporomycetidae</taxon>
        <taxon>Pleosporales</taxon>
        <taxon>Massarineae</taxon>
        <taxon>Massarinaceae</taxon>
        <taxon>Byssothecium</taxon>
    </lineage>
</organism>
<dbReference type="Proteomes" id="UP000800035">
    <property type="component" value="Unassembled WGS sequence"/>
</dbReference>
<evidence type="ECO:0000313" key="1">
    <source>
        <dbReference type="EMBL" id="KAF1950348.1"/>
    </source>
</evidence>
<gene>
    <name evidence="1" type="ORF">CC80DRAFT_539616</name>
</gene>